<evidence type="ECO:0000313" key="1">
    <source>
        <dbReference type="EMBL" id="ATW58027.1"/>
    </source>
</evidence>
<evidence type="ECO:0000313" key="2">
    <source>
        <dbReference type="Proteomes" id="UP000241592"/>
    </source>
</evidence>
<name>A0A2H4P784_9CAUD</name>
<accession>A0A2H4P784</accession>
<organism evidence="1 2">
    <name type="scientific">Pseudomonas phage nickie</name>
    <dbReference type="NCBI Taxonomy" id="2048977"/>
    <lineage>
        <taxon>Viruses</taxon>
        <taxon>Duplodnaviria</taxon>
        <taxon>Heunggongvirae</taxon>
        <taxon>Uroviricota</taxon>
        <taxon>Caudoviricetes</taxon>
        <taxon>Nickievirus</taxon>
        <taxon>Nickievirus nickie</taxon>
    </lineage>
</organism>
<sequence length="66" mass="7638">MITFLTAIVAFMIGHGIGWSRAHLTVATECQRLGKFFVKKDVYHCTKVEWAHPEPEKEKEERTYGN</sequence>
<reference evidence="1 2" key="1">
    <citation type="submission" date="2017-09" db="EMBL/GenBank/DDBJ databases">
        <authorList>
            <person name="Ehlers B."/>
            <person name="Leendertz F.H."/>
        </authorList>
    </citation>
    <scope>NUCLEOTIDE SEQUENCE [LARGE SCALE GENOMIC DNA]</scope>
</reference>
<dbReference type="Proteomes" id="UP000241592">
    <property type="component" value="Segment"/>
</dbReference>
<gene>
    <name evidence="1" type="ORF">CNR34_00094</name>
</gene>
<dbReference type="EMBL" id="MG018927">
    <property type="protein sequence ID" value="ATW58027.1"/>
    <property type="molecule type" value="Genomic_DNA"/>
</dbReference>
<proteinExistence type="predicted"/>
<keyword evidence="2" id="KW-1185">Reference proteome</keyword>
<protein>
    <submittedName>
        <fullName evidence="1">Uncharacterized protein</fullName>
    </submittedName>
</protein>